<protein>
    <submittedName>
        <fullName evidence="6">LLM class flavin-dependent oxidoreductase</fullName>
    </submittedName>
</protein>
<organism evidence="6 7">
    <name type="scientific">Arthrobacter hankyongi</name>
    <dbReference type="NCBI Taxonomy" id="2904801"/>
    <lineage>
        <taxon>Bacteria</taxon>
        <taxon>Bacillati</taxon>
        <taxon>Actinomycetota</taxon>
        <taxon>Actinomycetes</taxon>
        <taxon>Micrococcales</taxon>
        <taxon>Micrococcaceae</taxon>
        <taxon>Arthrobacter</taxon>
    </lineage>
</organism>
<evidence type="ECO:0000313" key="7">
    <source>
        <dbReference type="Proteomes" id="UP001165368"/>
    </source>
</evidence>
<dbReference type="EMBL" id="JAKLTQ010000013">
    <property type="protein sequence ID" value="MCG2623393.1"/>
    <property type="molecule type" value="Genomic_DNA"/>
</dbReference>
<dbReference type="RefSeq" id="WP_237822658.1">
    <property type="nucleotide sequence ID" value="NZ_JAKLTQ010000013.1"/>
</dbReference>
<evidence type="ECO:0000256" key="1">
    <source>
        <dbReference type="ARBA" id="ARBA00010426"/>
    </source>
</evidence>
<evidence type="ECO:0000259" key="5">
    <source>
        <dbReference type="Pfam" id="PF00296"/>
    </source>
</evidence>
<dbReference type="Proteomes" id="UP001165368">
    <property type="component" value="Unassembled WGS sequence"/>
</dbReference>
<name>A0ABS9L9N0_9MICC</name>
<sequence>MKFGILASAQYPFNEDLQTRLGELWDLTEHAADLDYDSVFMISHFMGNLQTPQTISTTAKLIEHSGNMTVGTGILLLPLFHPVHIAEEFATLDHLSKGRLVLGVGAGYRDNEYKAFGLDKSRRFGRMRESIELIRALWTGEEVDFHGKHFELEGEHIGIRPYQENGPQIWIGAGAEGSVKRAATLGDAWFAPGNSPKPNWNETAMGWHEEALAGAGKPREGREYPIIVQLFCGESTESAREMVRPYIQDSYFAYSEYSQLSWQRTAFEYLWDNVFLVGSPDDLALRIKALEATGFNHIVFRPFWTGMPPELAHRSLSLFAEEVMPRFRAAADSGAEKGR</sequence>
<comment type="caution">
    <text evidence="6">The sequence shown here is derived from an EMBL/GenBank/DDBJ whole genome shotgun (WGS) entry which is preliminary data.</text>
</comment>
<comment type="similarity">
    <text evidence="1">Belongs to the bacterial luciferase oxidoreductase family.</text>
</comment>
<keyword evidence="7" id="KW-1185">Reference proteome</keyword>
<gene>
    <name evidence="6" type="ORF">LVY72_15965</name>
</gene>
<dbReference type="PANTHER" id="PTHR30137">
    <property type="entry name" value="LUCIFERASE-LIKE MONOOXYGENASE"/>
    <property type="match status" value="1"/>
</dbReference>
<proteinExistence type="inferred from homology"/>
<dbReference type="SUPFAM" id="SSF51679">
    <property type="entry name" value="Bacterial luciferase-like"/>
    <property type="match status" value="1"/>
</dbReference>
<dbReference type="Pfam" id="PF00296">
    <property type="entry name" value="Bac_luciferase"/>
    <property type="match status" value="1"/>
</dbReference>
<evidence type="ECO:0000313" key="6">
    <source>
        <dbReference type="EMBL" id="MCG2623393.1"/>
    </source>
</evidence>
<keyword evidence="4" id="KW-0503">Monooxygenase</keyword>
<dbReference type="InterPro" id="IPR011251">
    <property type="entry name" value="Luciferase-like_dom"/>
</dbReference>
<dbReference type="InterPro" id="IPR050766">
    <property type="entry name" value="Bact_Lucif_Oxidored"/>
</dbReference>
<dbReference type="PANTHER" id="PTHR30137:SF16">
    <property type="entry name" value="BLL0895 PROTEIN"/>
    <property type="match status" value="1"/>
</dbReference>
<evidence type="ECO:0000256" key="4">
    <source>
        <dbReference type="ARBA" id="ARBA00023033"/>
    </source>
</evidence>
<dbReference type="InterPro" id="IPR036661">
    <property type="entry name" value="Luciferase-like_sf"/>
</dbReference>
<keyword evidence="2" id="KW-0285">Flavoprotein</keyword>
<accession>A0ABS9L9N0</accession>
<reference evidence="6" key="1">
    <citation type="submission" date="2022-01" db="EMBL/GenBank/DDBJ databases">
        <authorList>
            <person name="Jo J.-H."/>
            <person name="Im W.-T."/>
        </authorList>
    </citation>
    <scope>NUCLEOTIDE SEQUENCE</scope>
    <source>
        <strain evidence="6">I2-34</strain>
    </source>
</reference>
<keyword evidence="3" id="KW-0560">Oxidoreductase</keyword>
<dbReference type="Gene3D" id="3.20.20.30">
    <property type="entry name" value="Luciferase-like domain"/>
    <property type="match status" value="1"/>
</dbReference>
<evidence type="ECO:0000256" key="2">
    <source>
        <dbReference type="ARBA" id="ARBA00022630"/>
    </source>
</evidence>
<evidence type="ECO:0000256" key="3">
    <source>
        <dbReference type="ARBA" id="ARBA00023002"/>
    </source>
</evidence>
<feature type="domain" description="Luciferase-like" evidence="5">
    <location>
        <begin position="1"/>
        <end position="297"/>
    </location>
</feature>